<feature type="domain" description="TIR" evidence="2">
    <location>
        <begin position="7"/>
        <end position="108"/>
    </location>
</feature>
<accession>A0A1D8ARM6</accession>
<gene>
    <name evidence="3" type="ORF">Verru16b_00554</name>
</gene>
<dbReference type="SUPFAM" id="SSF52200">
    <property type="entry name" value="Toll/Interleukin receptor TIR domain"/>
    <property type="match status" value="1"/>
</dbReference>
<proteinExistence type="predicted"/>
<evidence type="ECO:0000313" key="3">
    <source>
        <dbReference type="EMBL" id="AOS43509.1"/>
    </source>
</evidence>
<dbReference type="RefSeq" id="WP_169829268.1">
    <property type="nucleotide sequence ID" value="NZ_CP016094.1"/>
</dbReference>
<organism evidence="3 4">
    <name type="scientific">Lacunisphaera limnophila</name>
    <dbReference type="NCBI Taxonomy" id="1838286"/>
    <lineage>
        <taxon>Bacteria</taxon>
        <taxon>Pseudomonadati</taxon>
        <taxon>Verrucomicrobiota</taxon>
        <taxon>Opitutia</taxon>
        <taxon>Opitutales</taxon>
        <taxon>Opitutaceae</taxon>
        <taxon>Lacunisphaera</taxon>
    </lineage>
</organism>
<dbReference type="GO" id="GO:0007165">
    <property type="term" value="P:signal transduction"/>
    <property type="evidence" value="ECO:0007669"/>
    <property type="project" value="InterPro"/>
</dbReference>
<evidence type="ECO:0000259" key="2">
    <source>
        <dbReference type="Pfam" id="PF13676"/>
    </source>
</evidence>
<feature type="region of interest" description="Disordered" evidence="1">
    <location>
        <begin position="406"/>
        <end position="429"/>
    </location>
</feature>
<dbReference type="InterPro" id="IPR035897">
    <property type="entry name" value="Toll_tir_struct_dom_sf"/>
</dbReference>
<evidence type="ECO:0000256" key="1">
    <source>
        <dbReference type="SAM" id="MobiDB-lite"/>
    </source>
</evidence>
<dbReference type="STRING" id="1838286.Verru16b_00554"/>
<dbReference type="Pfam" id="PF13676">
    <property type="entry name" value="TIR_2"/>
    <property type="match status" value="1"/>
</dbReference>
<dbReference type="EMBL" id="CP016094">
    <property type="protein sequence ID" value="AOS43509.1"/>
    <property type="molecule type" value="Genomic_DNA"/>
</dbReference>
<dbReference type="AlphaFoldDB" id="A0A1D8ARM6"/>
<name>A0A1D8ARM6_9BACT</name>
<dbReference type="Gene3D" id="3.40.50.10140">
    <property type="entry name" value="Toll/interleukin-1 receptor homology (TIR) domain"/>
    <property type="match status" value="1"/>
</dbReference>
<evidence type="ECO:0000313" key="4">
    <source>
        <dbReference type="Proteomes" id="UP000095228"/>
    </source>
</evidence>
<feature type="compositionally biased region" description="Low complexity" evidence="1">
    <location>
        <begin position="148"/>
        <end position="159"/>
    </location>
</feature>
<dbReference type="KEGG" id="obg:Verru16b_00554"/>
<reference evidence="3 4" key="1">
    <citation type="submission" date="2016-06" db="EMBL/GenBank/DDBJ databases">
        <title>Three novel species with peptidoglycan cell walls form the new genus Lacunisphaera gen. nov. in the family Opitutaceae of the verrucomicrobial subdivision 4.</title>
        <authorList>
            <person name="Rast P."/>
            <person name="Gloeckner I."/>
            <person name="Jogler M."/>
            <person name="Boedeker C."/>
            <person name="Jeske O."/>
            <person name="Wiegand S."/>
            <person name="Reinhardt R."/>
            <person name="Schumann P."/>
            <person name="Rohde M."/>
            <person name="Spring S."/>
            <person name="Gloeckner F.O."/>
            <person name="Jogler C."/>
        </authorList>
    </citation>
    <scope>NUCLEOTIDE SEQUENCE [LARGE SCALE GENOMIC DNA]</scope>
    <source>
        <strain evidence="3 4">IG16b</strain>
    </source>
</reference>
<feature type="region of interest" description="Disordered" evidence="1">
    <location>
        <begin position="143"/>
        <end position="183"/>
    </location>
</feature>
<feature type="region of interest" description="Disordered" evidence="1">
    <location>
        <begin position="236"/>
        <end position="258"/>
    </location>
</feature>
<dbReference type="Proteomes" id="UP000095228">
    <property type="component" value="Chromosome"/>
</dbReference>
<keyword evidence="4" id="KW-1185">Reference proteome</keyword>
<dbReference type="InterPro" id="IPR000157">
    <property type="entry name" value="TIR_dom"/>
</dbReference>
<protein>
    <recommendedName>
        <fullName evidence="2">TIR domain-containing protein</fullName>
    </recommendedName>
</protein>
<feature type="compositionally biased region" description="Pro residues" evidence="1">
    <location>
        <begin position="172"/>
        <end position="183"/>
    </location>
</feature>
<sequence length="429" mass="46164">MPPSPSVFLSYASADRAVARALRDTLAAAGLDVWLDEEELAGGEAWDAKIRHQIRTCTYFMPVISATTEQRREGYFRREWRLAVERTLDQADDVLFLVPVVIDDTPDHGARVPERFLSVQWLRAPGGTATPALRELAARLATGETHTPAAAGRPAVAAPAPAPARENRRRGTPPPLPRFPAYPQPGQQNRFVYDVLLWAGHLIHALWLRLPRVLQLFGAALLIIKLIGWIFSDPSPAEESPAQDQPTAATSPAATTPRMEPVTLDRTEAALKNLVGAAAHTFQIGRPLAVISFGGDDPAAQRYAAAVFDATYDPLREPAPDQVALSPLPLEPDEDADDALARGTQLHSRFLLTGVARRPSAEGAVVFTASLYAVETRSVLWTENFDASKVDAPTAAAQLVAAVRRHTAPPADPAPLAANTPLPGSPPAP</sequence>
<feature type="compositionally biased region" description="Low complexity" evidence="1">
    <location>
        <begin position="242"/>
        <end position="257"/>
    </location>
</feature>